<keyword evidence="1" id="KW-1133">Transmembrane helix</keyword>
<keyword evidence="1" id="KW-0812">Transmembrane</keyword>
<accession>A0A414XI24</accession>
<keyword evidence="1" id="KW-0472">Membrane</keyword>
<dbReference type="RefSeq" id="WP_118292606.1">
    <property type="nucleotide sequence ID" value="NZ_QRKA01000059.1"/>
</dbReference>
<sequence>MNNVKIGSYRFIAEYKDTKSESPKLDIIDGIRLFPLRFGIYRFSEKAKASTYPAGKFTYIDGRGGAIPVVKDYGYQLSPMILRNGWIYVYSHNTQSVYIYECLNNKYTLKGIKKKDNASTKKDIMYKHINHENDFISLLSEDEVRLFYTSIELSDSFINETYFEKGPIGSRFNCKEWSDGQTKSDIERRHVDADSIWFMPDNTMTSKDEYANAITCDYKHIIDSAKIQYQTKRTKFRDVFFVLDDPLGCVEQLIHDLNDARINHEALIRSVRTGVSPKDIKKLLMKSAGMRVTKNEENGCLLSDMDLFNWGDSTPQKEEIEQAQYIHTLALYLYNFVYSKEENHLKAGAKALYRNSIEKLLAVNERRESRERIENLRKLIALYINSPIFTRFCEWFTVNTVNIASDEKDVMHSEMKFKVQSSIMTILLALSPVPHINDKAMDLPDAYKDYSDPCSSTLKSIFDAFVGEGDNKVGLLLKDIPTLASLNLDIARDTNPAYKEKDSAGLDISINGFFLLIDNAINTFWRIAYETRKTRLVIDKFLIDRDNLFIQFDKGEVTKYLNKNGRTRLDDTIIEDKGYIRIKVKKAEDLTKPIYIKTIKKNPHKYQRTLKRISCQKSYLAILSFIQISAFIEGYSKENVWYKTAAQIISFTSAAAAIQRRFIEAGIDLRASVSTQQALIYQKPLERIRTQITVLGIIGMFADAATAALEAYERGIKYDNDAATFYYISATAYSVGGGLTILSLASEYIWINPWIIFALAAIGFLSSSLATFFTDSDIETFIKQTVLYEDITNKLSGEPYEQIQKLSSIEIRSKVFDNGFYDEEENKHIKALIDYRYQVEAFLYTQAMMPFFSANITYRQYDRVSSTDSFVYIPPYDEIEIDIYSDITQMAMNLSGIKMRVRLVKKQKFGKNRYFDIDLKEVQSQDYTHNLVPQNSPTPIMTHNYYRYTFRDRDTSNSFYASKDLYILLYVSFRHNDGSITPMPRNGQETYLIYRYKVDIPHAPLDTQKRYYPEAKTILEQVYISPDSEEIWNF</sequence>
<feature type="transmembrane region" description="Helical" evidence="1">
    <location>
        <begin position="724"/>
        <end position="745"/>
    </location>
</feature>
<feature type="transmembrane region" description="Helical" evidence="1">
    <location>
        <begin position="751"/>
        <end position="773"/>
    </location>
</feature>
<feature type="domain" description="Toxin VasX N-terminal region" evidence="2">
    <location>
        <begin position="30"/>
        <end position="160"/>
    </location>
</feature>
<evidence type="ECO:0000313" key="4">
    <source>
        <dbReference type="Proteomes" id="UP000283713"/>
    </source>
</evidence>
<evidence type="ECO:0000256" key="1">
    <source>
        <dbReference type="SAM" id="Phobius"/>
    </source>
</evidence>
<gene>
    <name evidence="3" type="ORF">DW193_21825</name>
</gene>
<dbReference type="Pfam" id="PF20249">
    <property type="entry name" value="VasX_N"/>
    <property type="match status" value="1"/>
</dbReference>
<evidence type="ECO:0000313" key="3">
    <source>
        <dbReference type="EMBL" id="RHH73111.1"/>
    </source>
</evidence>
<dbReference type="InterPro" id="IPR046864">
    <property type="entry name" value="VasX_N"/>
</dbReference>
<proteinExistence type="predicted"/>
<reference evidence="3 4" key="1">
    <citation type="submission" date="2018-08" db="EMBL/GenBank/DDBJ databases">
        <title>A genome reference for cultivated species of the human gut microbiota.</title>
        <authorList>
            <person name="Zou Y."/>
            <person name="Xue W."/>
            <person name="Luo G."/>
        </authorList>
    </citation>
    <scope>NUCLEOTIDE SEQUENCE [LARGE SCALE GENOMIC DNA]</scope>
    <source>
        <strain evidence="3 4">AM16-6</strain>
    </source>
</reference>
<dbReference type="AlphaFoldDB" id="A0A414XI24"/>
<dbReference type="EMBL" id="QRKA01000059">
    <property type="protein sequence ID" value="RHH73111.1"/>
    <property type="molecule type" value="Genomic_DNA"/>
</dbReference>
<protein>
    <recommendedName>
        <fullName evidence="2">Toxin VasX N-terminal region domain-containing protein</fullName>
    </recommendedName>
</protein>
<organism evidence="3 4">
    <name type="scientific">Phocaeicola vulgatus</name>
    <name type="common">Bacteroides vulgatus</name>
    <dbReference type="NCBI Taxonomy" id="821"/>
    <lineage>
        <taxon>Bacteria</taxon>
        <taxon>Pseudomonadati</taxon>
        <taxon>Bacteroidota</taxon>
        <taxon>Bacteroidia</taxon>
        <taxon>Bacteroidales</taxon>
        <taxon>Bacteroidaceae</taxon>
        <taxon>Phocaeicola</taxon>
    </lineage>
</organism>
<evidence type="ECO:0000259" key="2">
    <source>
        <dbReference type="Pfam" id="PF20249"/>
    </source>
</evidence>
<dbReference type="Proteomes" id="UP000283713">
    <property type="component" value="Unassembled WGS sequence"/>
</dbReference>
<comment type="caution">
    <text evidence="3">The sequence shown here is derived from an EMBL/GenBank/DDBJ whole genome shotgun (WGS) entry which is preliminary data.</text>
</comment>
<name>A0A414XI24_PHOVU</name>